<sequence length="175" mass="20475">MSSSQRRLTTVGRLCGHTFTRHIDKEKSFLQDRPLIHWNEFSPKYNTNILNTNDRQTRSRNQQIEQGARLKEFNQPKYSQSRGGPRKGHALGRPWRMSKLKSDILTEDTYKFQNKSCEDQFKFNKKLNVALKEADSCLEPLDEKSAHVKHRINEGIELLTYRQKLVKMADSSEHG</sequence>
<feature type="compositionally biased region" description="Polar residues" evidence="1">
    <location>
        <begin position="55"/>
        <end position="65"/>
    </location>
</feature>
<protein>
    <submittedName>
        <fullName evidence="2">Uncharacterized protein</fullName>
    </submittedName>
</protein>
<evidence type="ECO:0000313" key="2">
    <source>
        <dbReference type="EMBL" id="CAC5417886.1"/>
    </source>
</evidence>
<dbReference type="AlphaFoldDB" id="A0A6J8ED15"/>
<evidence type="ECO:0000313" key="3">
    <source>
        <dbReference type="Proteomes" id="UP000507470"/>
    </source>
</evidence>
<reference evidence="2 3" key="1">
    <citation type="submission" date="2020-06" db="EMBL/GenBank/DDBJ databases">
        <authorList>
            <person name="Li R."/>
            <person name="Bekaert M."/>
        </authorList>
    </citation>
    <scope>NUCLEOTIDE SEQUENCE [LARGE SCALE GENOMIC DNA]</scope>
    <source>
        <strain evidence="3">wild</strain>
    </source>
</reference>
<name>A0A6J8ED15_MYTCO</name>
<proteinExistence type="predicted"/>
<gene>
    <name evidence="2" type="ORF">MCOR_50360</name>
</gene>
<evidence type="ECO:0000256" key="1">
    <source>
        <dbReference type="SAM" id="MobiDB-lite"/>
    </source>
</evidence>
<dbReference type="OrthoDB" id="6154981at2759"/>
<organism evidence="2 3">
    <name type="scientific">Mytilus coruscus</name>
    <name type="common">Sea mussel</name>
    <dbReference type="NCBI Taxonomy" id="42192"/>
    <lineage>
        <taxon>Eukaryota</taxon>
        <taxon>Metazoa</taxon>
        <taxon>Spiralia</taxon>
        <taxon>Lophotrochozoa</taxon>
        <taxon>Mollusca</taxon>
        <taxon>Bivalvia</taxon>
        <taxon>Autobranchia</taxon>
        <taxon>Pteriomorphia</taxon>
        <taxon>Mytilida</taxon>
        <taxon>Mytiloidea</taxon>
        <taxon>Mytilidae</taxon>
        <taxon>Mytilinae</taxon>
        <taxon>Mytilus</taxon>
    </lineage>
</organism>
<dbReference type="EMBL" id="CACVKT020008819">
    <property type="protein sequence ID" value="CAC5417886.1"/>
    <property type="molecule type" value="Genomic_DNA"/>
</dbReference>
<dbReference type="Proteomes" id="UP000507470">
    <property type="component" value="Unassembled WGS sequence"/>
</dbReference>
<accession>A0A6J8ED15</accession>
<feature type="region of interest" description="Disordered" evidence="1">
    <location>
        <begin position="55"/>
        <end position="92"/>
    </location>
</feature>
<keyword evidence="3" id="KW-1185">Reference proteome</keyword>